<proteinExistence type="predicted"/>
<dbReference type="EMBL" id="JAFJYH010000224">
    <property type="protein sequence ID" value="KAG4415393.1"/>
    <property type="molecule type" value="Genomic_DNA"/>
</dbReference>
<feature type="coiled-coil region" evidence="1">
    <location>
        <begin position="46"/>
        <end position="73"/>
    </location>
</feature>
<protein>
    <submittedName>
        <fullName evidence="3">Uncharacterized protein</fullName>
    </submittedName>
</protein>
<accession>A0A8H7W7Q4</accession>
<feature type="coiled-coil region" evidence="1">
    <location>
        <begin position="394"/>
        <end position="447"/>
    </location>
</feature>
<dbReference type="Proteomes" id="UP000664132">
    <property type="component" value="Unassembled WGS sequence"/>
</dbReference>
<organism evidence="3 4">
    <name type="scientific">Cadophora malorum</name>
    <dbReference type="NCBI Taxonomy" id="108018"/>
    <lineage>
        <taxon>Eukaryota</taxon>
        <taxon>Fungi</taxon>
        <taxon>Dikarya</taxon>
        <taxon>Ascomycota</taxon>
        <taxon>Pezizomycotina</taxon>
        <taxon>Leotiomycetes</taxon>
        <taxon>Helotiales</taxon>
        <taxon>Ploettnerulaceae</taxon>
        <taxon>Cadophora</taxon>
    </lineage>
</organism>
<keyword evidence="1" id="KW-0175">Coiled coil</keyword>
<reference evidence="3" key="1">
    <citation type="submission" date="2021-02" db="EMBL/GenBank/DDBJ databases">
        <title>Genome sequence Cadophora malorum strain M34.</title>
        <authorList>
            <person name="Stefanovic E."/>
            <person name="Vu D."/>
            <person name="Scully C."/>
            <person name="Dijksterhuis J."/>
            <person name="Roader J."/>
            <person name="Houbraken J."/>
        </authorList>
    </citation>
    <scope>NUCLEOTIDE SEQUENCE</scope>
    <source>
        <strain evidence="3">M34</strain>
    </source>
</reference>
<feature type="coiled-coil region" evidence="1">
    <location>
        <begin position="511"/>
        <end position="688"/>
    </location>
</feature>
<feature type="compositionally biased region" description="Basic and acidic residues" evidence="2">
    <location>
        <begin position="838"/>
        <end position="849"/>
    </location>
</feature>
<feature type="region of interest" description="Disordered" evidence="2">
    <location>
        <begin position="701"/>
        <end position="857"/>
    </location>
</feature>
<dbReference type="AlphaFoldDB" id="A0A8H7W7Q4"/>
<feature type="region of interest" description="Disordered" evidence="2">
    <location>
        <begin position="1"/>
        <end position="38"/>
    </location>
</feature>
<feature type="compositionally biased region" description="Polar residues" evidence="2">
    <location>
        <begin position="801"/>
        <end position="823"/>
    </location>
</feature>
<dbReference type="PANTHER" id="PTHR43941">
    <property type="entry name" value="STRUCTURAL MAINTENANCE OF CHROMOSOMES PROTEIN 2"/>
    <property type="match status" value="1"/>
</dbReference>
<feature type="coiled-coil region" evidence="1">
    <location>
        <begin position="329"/>
        <end position="356"/>
    </location>
</feature>
<feature type="compositionally biased region" description="Basic residues" evidence="2">
    <location>
        <begin position="745"/>
        <end position="760"/>
    </location>
</feature>
<evidence type="ECO:0000313" key="4">
    <source>
        <dbReference type="Proteomes" id="UP000664132"/>
    </source>
</evidence>
<keyword evidence="4" id="KW-1185">Reference proteome</keyword>
<sequence length="857" mass="96866">MEQLDAPIETSSNDSPDCHPEQPEVDNGNSHADTAADYDIRFGDAEERLRKQLRALKERLKALKEVVLESNEAFANPDDDPSQVSPRTLQQQVYYRQILSDITNQRNSYSARVQSLEERVGRLLSSELFGGNGTVQNLVDQRGVVVVDPDLYYEMHREGGYLSQLERETLRMHSDHESTESEILAKLVAVKAEKVMVEADRDTLIDENEDLREKLKTILFRYEVLVQQRNSIQSDSSGIETLIDTSEDEIIDLADDGEEIIGRDDRRELHIAQHHDTTQAIPAASTDDFNEAQITLIRSERDSAIQQNEDARRTLATRTAERNGAHQRIRILEASLTESQEKIAQVQAEIRRKETQERTQANVLDTEVSTREVERKEVGFLQEELEHAVAAASMAQHERDVARVEIKVLQAENAIAHSAAETAHDVVTELQASLEAANNAALAEREKSEDCRRTQNRLRVERETLRIEVGKLGKALNEAHQVSMGLVRHGNITIGDLVHIQEERDAALARLGTLQAELDKATGTANELQMALDECLSRHANGPTDYLAMEELNRVIAQRDEALAHVKELERLLEDLEDDYRTNLDQWERQTQRDEKEIHDCRDLLEEEKKQNKTLSNRLEAANITLQEVEARAATAEARSRTLEIQNQQIGQDLDHSNEDREELEAACERLRAECHRLESTVVALRNEVIRLGGRIVAPDGTVQREDSWPDGAPSLGPGSSEIPTQPIPAPRPEQHQEKDNHSVPHPRQRSTSTRRRPRKASNVYESSISDLSSVESDVSVPNESHLPWRPKSRPARRSDSTAPLRTSPTMSTQLNPRTSRNPQPYYGASNRSRSLKRKADADREESGVVKKKRSKS</sequence>
<name>A0A8H7W7Q4_9HELO</name>
<feature type="compositionally biased region" description="Basic and acidic residues" evidence="2">
    <location>
        <begin position="733"/>
        <end position="743"/>
    </location>
</feature>
<evidence type="ECO:0000313" key="3">
    <source>
        <dbReference type="EMBL" id="KAG4415393.1"/>
    </source>
</evidence>
<dbReference type="OrthoDB" id="3558102at2759"/>
<evidence type="ECO:0000256" key="1">
    <source>
        <dbReference type="SAM" id="Coils"/>
    </source>
</evidence>
<evidence type="ECO:0000256" key="2">
    <source>
        <dbReference type="SAM" id="MobiDB-lite"/>
    </source>
</evidence>
<feature type="compositionally biased region" description="Low complexity" evidence="2">
    <location>
        <begin position="764"/>
        <end position="781"/>
    </location>
</feature>
<gene>
    <name evidence="3" type="ORF">IFR04_011489</name>
</gene>
<comment type="caution">
    <text evidence="3">The sequence shown here is derived from an EMBL/GenBank/DDBJ whole genome shotgun (WGS) entry which is preliminary data.</text>
</comment>